<dbReference type="EMBL" id="CAJOBZ010000070">
    <property type="protein sequence ID" value="CAF4946255.1"/>
    <property type="molecule type" value="Genomic_DNA"/>
</dbReference>
<feature type="domain" description="MADF" evidence="1">
    <location>
        <begin position="13"/>
        <end position="111"/>
    </location>
</feature>
<dbReference type="AlphaFoldDB" id="A0A821XQ52"/>
<organism evidence="2 3">
    <name type="scientific">Pieris macdunnoughi</name>
    <dbReference type="NCBI Taxonomy" id="345717"/>
    <lineage>
        <taxon>Eukaryota</taxon>
        <taxon>Metazoa</taxon>
        <taxon>Ecdysozoa</taxon>
        <taxon>Arthropoda</taxon>
        <taxon>Hexapoda</taxon>
        <taxon>Insecta</taxon>
        <taxon>Pterygota</taxon>
        <taxon>Neoptera</taxon>
        <taxon>Endopterygota</taxon>
        <taxon>Lepidoptera</taxon>
        <taxon>Glossata</taxon>
        <taxon>Ditrysia</taxon>
        <taxon>Papilionoidea</taxon>
        <taxon>Pieridae</taxon>
        <taxon>Pierinae</taxon>
        <taxon>Pieris</taxon>
    </lineage>
</organism>
<dbReference type="PANTHER" id="PTHR21505:SF12">
    <property type="entry name" value="MADF DOMAIN-CONTAINING PROTEIN-RELATED"/>
    <property type="match status" value="1"/>
</dbReference>
<name>A0A821XQ52_9NEOP</name>
<keyword evidence="3" id="KW-1185">Reference proteome</keyword>
<evidence type="ECO:0000313" key="2">
    <source>
        <dbReference type="EMBL" id="CAF4946255.1"/>
    </source>
</evidence>
<dbReference type="Proteomes" id="UP000663880">
    <property type="component" value="Unassembled WGS sequence"/>
</dbReference>
<gene>
    <name evidence="2" type="ORF">PMACD_LOCUS15199</name>
</gene>
<sequence>MADILTEREVLVDVLALYKDFPCLWDTSHELYCNRDARNRALQIPRDCHSRFDRSITVNDVKKKIENMRAAYRQENNEENRGDNSIDQITDDEISQPASTSEQQFTIPNPTNATRKRRLQDLHSLVSLQLGNNILFPSWRFITNKPTKTLLKKRTNLLKTKQKTKEMKKELSTLFKTTSKAIDKDYKDHRYKIIVENIYTHRSTKRAYKELTTHKSWIQNLRSKTKETKTRIDIINCATDYYKQLYTKPTPCLSSITATSAAIPKPQSVIDLPPVDEKEVFKHIKKLKTDKSPCPDGIQN</sequence>
<dbReference type="OrthoDB" id="410104at2759"/>
<dbReference type="InterPro" id="IPR006578">
    <property type="entry name" value="MADF-dom"/>
</dbReference>
<evidence type="ECO:0000259" key="1">
    <source>
        <dbReference type="PROSITE" id="PS51029"/>
    </source>
</evidence>
<evidence type="ECO:0000313" key="3">
    <source>
        <dbReference type="Proteomes" id="UP000663880"/>
    </source>
</evidence>
<proteinExistence type="predicted"/>
<dbReference type="Pfam" id="PF10545">
    <property type="entry name" value="MADF_DNA_bdg"/>
    <property type="match status" value="1"/>
</dbReference>
<comment type="caution">
    <text evidence="2">The sequence shown here is derived from an EMBL/GenBank/DDBJ whole genome shotgun (WGS) entry which is preliminary data.</text>
</comment>
<dbReference type="PROSITE" id="PS51029">
    <property type="entry name" value="MADF"/>
    <property type="match status" value="1"/>
</dbReference>
<dbReference type="PANTHER" id="PTHR21505">
    <property type="entry name" value="MADF DOMAIN-CONTAINING PROTEIN-RELATED"/>
    <property type="match status" value="1"/>
</dbReference>
<protein>
    <recommendedName>
        <fullName evidence="1">MADF domain-containing protein</fullName>
    </recommendedName>
</protein>
<reference evidence="2" key="1">
    <citation type="submission" date="2021-02" db="EMBL/GenBank/DDBJ databases">
        <authorList>
            <person name="Steward A R."/>
        </authorList>
    </citation>
    <scope>NUCLEOTIDE SEQUENCE</scope>
</reference>
<accession>A0A821XQ52</accession>